<comment type="caution">
    <text evidence="3">The sequence shown here is derived from an EMBL/GenBank/DDBJ whole genome shotgun (WGS) entry which is preliminary data.</text>
</comment>
<feature type="signal peptide" evidence="1">
    <location>
        <begin position="1"/>
        <end position="20"/>
    </location>
</feature>
<feature type="chain" id="PRO_5022931341" description="Right handed beta helix domain-containing protein" evidence="1">
    <location>
        <begin position="21"/>
        <end position="658"/>
    </location>
</feature>
<dbReference type="SUPFAM" id="SSF51126">
    <property type="entry name" value="Pectin lyase-like"/>
    <property type="match status" value="1"/>
</dbReference>
<dbReference type="InterPro" id="IPR011050">
    <property type="entry name" value="Pectin_lyase_fold/virulence"/>
</dbReference>
<protein>
    <recommendedName>
        <fullName evidence="2">Right handed beta helix domain-containing protein</fullName>
    </recommendedName>
</protein>
<dbReference type="OrthoDB" id="9791852at2"/>
<accession>A0A5C5Z748</accession>
<dbReference type="Proteomes" id="UP000315010">
    <property type="component" value="Unassembled WGS sequence"/>
</dbReference>
<proteinExistence type="predicted"/>
<name>A0A5C5Z748_9BACT</name>
<dbReference type="AlphaFoldDB" id="A0A5C5Z748"/>
<organism evidence="3 4">
    <name type="scientific">Novipirellula herctigrandis</name>
    <dbReference type="NCBI Taxonomy" id="2527986"/>
    <lineage>
        <taxon>Bacteria</taxon>
        <taxon>Pseudomonadati</taxon>
        <taxon>Planctomycetota</taxon>
        <taxon>Planctomycetia</taxon>
        <taxon>Pirellulales</taxon>
        <taxon>Pirellulaceae</taxon>
        <taxon>Novipirellula</taxon>
    </lineage>
</organism>
<keyword evidence="4" id="KW-1185">Reference proteome</keyword>
<evidence type="ECO:0000256" key="1">
    <source>
        <dbReference type="SAM" id="SignalP"/>
    </source>
</evidence>
<dbReference type="InterPro" id="IPR039448">
    <property type="entry name" value="Beta_helix"/>
</dbReference>
<sequence length="658" mass="73809" precursor="true">MKRFVAALSSLLLLAQVLNAAEFHVSPNGLATSAGTPEQPFRTIQQAARAVRPGDTVLIHAGVYRESIQLKQSGTATKPIRFAAAPNEKVVISGADLTNSNWSPHANNVYKSSVQGPVRQLFVEGDLMIEARWPNLFMDRLWNRDRWSAAGKGSRYGKMVDPELAKTQIDWTGAVATLNVAHQFFTWTRTIKHHDANSETFEYDKDLGSITHYADKTRPWEDDRYYLTGKLEALDSPGEWFHDQDAKLLYLWVPDGQDPDQYSVEIKTRAYAFQGHNINHVTLQGIFLEACTFGFNKCHDLEIDQCHVRFPNVMRRIDDPEMDEFDKAETKIVGDDNRVTRCSFAWGPGSALRMVGRRNLVEDCLMHDFCWDGSLRTPMLSIASNGKEAAEDRCLVRHCTLFNCGNAILNYRGLPGHIVEYNHIYDGGLCCKDVALVYTGQPSCAGSVVRYNWVHGCFTEHQFKTESGVVPGGLGIRGDDQTRSLTVHHNVVWNCGRDGIIVKGDHNRVYNNTVFEIGTPTSPGNYISLHSMAEPEKFWREQHPLLLQQNRNSRIANNIALTISGDPKGHPYPFAENLSTNFMGKQPLLEDRNTLKFWPKSGASVIDGGTILPGFTEGFQGKAPDIGAYEYGGERWVPGIRWDPEQVLGYRPKSFVGD</sequence>
<keyword evidence="1" id="KW-0732">Signal</keyword>
<feature type="domain" description="Right handed beta helix" evidence="2">
    <location>
        <begin position="334"/>
        <end position="514"/>
    </location>
</feature>
<reference evidence="3 4" key="1">
    <citation type="submission" date="2019-02" db="EMBL/GenBank/DDBJ databases">
        <title>Deep-cultivation of Planctomycetes and their phenomic and genomic characterization uncovers novel biology.</title>
        <authorList>
            <person name="Wiegand S."/>
            <person name="Jogler M."/>
            <person name="Boedeker C."/>
            <person name="Pinto D."/>
            <person name="Vollmers J."/>
            <person name="Rivas-Marin E."/>
            <person name="Kohn T."/>
            <person name="Peeters S.H."/>
            <person name="Heuer A."/>
            <person name="Rast P."/>
            <person name="Oberbeckmann S."/>
            <person name="Bunk B."/>
            <person name="Jeske O."/>
            <person name="Meyerdierks A."/>
            <person name="Storesund J.E."/>
            <person name="Kallscheuer N."/>
            <person name="Luecker S."/>
            <person name="Lage O.M."/>
            <person name="Pohl T."/>
            <person name="Merkel B.J."/>
            <person name="Hornburger P."/>
            <person name="Mueller R.-W."/>
            <person name="Bruemmer F."/>
            <person name="Labrenz M."/>
            <person name="Spormann A.M."/>
            <person name="Op Den Camp H."/>
            <person name="Overmann J."/>
            <person name="Amann R."/>
            <person name="Jetten M.S.M."/>
            <person name="Mascher T."/>
            <person name="Medema M.H."/>
            <person name="Devos D.P."/>
            <person name="Kaster A.-K."/>
            <person name="Ovreas L."/>
            <person name="Rohde M."/>
            <person name="Galperin M.Y."/>
            <person name="Jogler C."/>
        </authorList>
    </citation>
    <scope>NUCLEOTIDE SEQUENCE [LARGE SCALE GENOMIC DNA]</scope>
    <source>
        <strain evidence="3 4">CA13</strain>
    </source>
</reference>
<dbReference type="Gene3D" id="2.160.20.10">
    <property type="entry name" value="Single-stranded right-handed beta-helix, Pectin lyase-like"/>
    <property type="match status" value="2"/>
</dbReference>
<dbReference type="RefSeq" id="WP_146398825.1">
    <property type="nucleotide sequence ID" value="NZ_SJPJ01000001.1"/>
</dbReference>
<dbReference type="Pfam" id="PF13229">
    <property type="entry name" value="Beta_helix"/>
    <property type="match status" value="1"/>
</dbReference>
<evidence type="ECO:0000259" key="2">
    <source>
        <dbReference type="Pfam" id="PF13229"/>
    </source>
</evidence>
<dbReference type="PANTHER" id="PTHR36453:SF1">
    <property type="entry name" value="RIGHT HANDED BETA HELIX DOMAIN-CONTAINING PROTEIN"/>
    <property type="match status" value="1"/>
</dbReference>
<evidence type="ECO:0000313" key="4">
    <source>
        <dbReference type="Proteomes" id="UP000315010"/>
    </source>
</evidence>
<dbReference type="EMBL" id="SJPJ01000001">
    <property type="protein sequence ID" value="TWT82363.1"/>
    <property type="molecule type" value="Genomic_DNA"/>
</dbReference>
<gene>
    <name evidence="3" type="ORF">CA13_38250</name>
</gene>
<dbReference type="InterPro" id="IPR012334">
    <property type="entry name" value="Pectin_lyas_fold"/>
</dbReference>
<dbReference type="PANTHER" id="PTHR36453">
    <property type="entry name" value="SECRETED PROTEIN-RELATED"/>
    <property type="match status" value="1"/>
</dbReference>
<evidence type="ECO:0000313" key="3">
    <source>
        <dbReference type="EMBL" id="TWT82363.1"/>
    </source>
</evidence>